<proteinExistence type="predicted"/>
<dbReference type="InterPro" id="IPR052895">
    <property type="entry name" value="HetReg/Transcr_Mod"/>
</dbReference>
<comment type="caution">
    <text evidence="1">The sequence shown here is derived from an EMBL/GenBank/DDBJ whole genome shotgun (WGS) entry which is preliminary data.</text>
</comment>
<evidence type="ECO:0000313" key="2">
    <source>
        <dbReference type="Proteomes" id="UP001285441"/>
    </source>
</evidence>
<dbReference type="EMBL" id="JAULSW010000011">
    <property type="protein sequence ID" value="KAK3367968.1"/>
    <property type="molecule type" value="Genomic_DNA"/>
</dbReference>
<organism evidence="1 2">
    <name type="scientific">Podospora didyma</name>
    <dbReference type="NCBI Taxonomy" id="330526"/>
    <lineage>
        <taxon>Eukaryota</taxon>
        <taxon>Fungi</taxon>
        <taxon>Dikarya</taxon>
        <taxon>Ascomycota</taxon>
        <taxon>Pezizomycotina</taxon>
        <taxon>Sordariomycetes</taxon>
        <taxon>Sordariomycetidae</taxon>
        <taxon>Sordariales</taxon>
        <taxon>Podosporaceae</taxon>
        <taxon>Podospora</taxon>
    </lineage>
</organism>
<dbReference type="PANTHER" id="PTHR24148:SF77">
    <property type="entry name" value="HETEROKARYON INCOMPATIBILITY DOMAIN-CONTAINING PROTEIN"/>
    <property type="match status" value="1"/>
</dbReference>
<sequence>MHRLSLFPLTVSNVSHPIFQANKALRAVNMISLAEHIKSWYGQRLASLSGLDPTTKEAKFFAKTHGYIPFAELLSMSQRRICSEPRDRVIGMLSLTSPQFRSMVTVSYTEDLTNVSIQVGKACLEQNKSIFYLALQTGRPRPARLPSWCVDVTHSLTFDSLDYFGNHLSADLRHGDHDAEAIVRTFPNKNHIDLVGAIADPVDRVVAPFADPWAGDANELRRRLLAWPDDCLRIGRPALQKSRFDPTSAGDASDPDTVPLAHLYAVAGNITQQVPDGEALRQSYRDFEHYCNGYGWPPGDRLVLLDDTYDQIFKTCQARAYFTTAEGRVGVGPPEMRSGDLIVVIYGAGPVFILREIPGSSELYFAEMRLFMG</sequence>
<gene>
    <name evidence="1" type="ORF">B0H63DRAFT_88302</name>
</gene>
<reference evidence="1" key="1">
    <citation type="journal article" date="2023" name="Mol. Phylogenet. Evol.">
        <title>Genome-scale phylogeny and comparative genomics of the fungal order Sordariales.</title>
        <authorList>
            <person name="Hensen N."/>
            <person name="Bonometti L."/>
            <person name="Westerberg I."/>
            <person name="Brannstrom I.O."/>
            <person name="Guillou S."/>
            <person name="Cros-Aarteil S."/>
            <person name="Calhoun S."/>
            <person name="Haridas S."/>
            <person name="Kuo A."/>
            <person name="Mondo S."/>
            <person name="Pangilinan J."/>
            <person name="Riley R."/>
            <person name="LaButti K."/>
            <person name="Andreopoulos B."/>
            <person name="Lipzen A."/>
            <person name="Chen C."/>
            <person name="Yan M."/>
            <person name="Daum C."/>
            <person name="Ng V."/>
            <person name="Clum A."/>
            <person name="Steindorff A."/>
            <person name="Ohm R.A."/>
            <person name="Martin F."/>
            <person name="Silar P."/>
            <person name="Natvig D.O."/>
            <person name="Lalanne C."/>
            <person name="Gautier V."/>
            <person name="Ament-Velasquez S.L."/>
            <person name="Kruys A."/>
            <person name="Hutchinson M.I."/>
            <person name="Powell A.J."/>
            <person name="Barry K."/>
            <person name="Miller A.N."/>
            <person name="Grigoriev I.V."/>
            <person name="Debuchy R."/>
            <person name="Gladieux P."/>
            <person name="Hiltunen Thoren M."/>
            <person name="Johannesson H."/>
        </authorList>
    </citation>
    <scope>NUCLEOTIDE SEQUENCE</scope>
    <source>
        <strain evidence="1">CBS 232.78</strain>
    </source>
</reference>
<evidence type="ECO:0000313" key="1">
    <source>
        <dbReference type="EMBL" id="KAK3367968.1"/>
    </source>
</evidence>
<accession>A0AAE0K0T3</accession>
<protein>
    <submittedName>
        <fullName evidence="1">Uncharacterized protein</fullName>
    </submittedName>
</protein>
<dbReference type="Proteomes" id="UP001285441">
    <property type="component" value="Unassembled WGS sequence"/>
</dbReference>
<name>A0AAE0K0T3_9PEZI</name>
<dbReference type="AlphaFoldDB" id="A0AAE0K0T3"/>
<dbReference type="PANTHER" id="PTHR24148">
    <property type="entry name" value="ANKYRIN REPEAT DOMAIN-CONTAINING PROTEIN 39 HOMOLOG-RELATED"/>
    <property type="match status" value="1"/>
</dbReference>
<reference evidence="1" key="2">
    <citation type="submission" date="2023-06" db="EMBL/GenBank/DDBJ databases">
        <authorList>
            <consortium name="Lawrence Berkeley National Laboratory"/>
            <person name="Haridas S."/>
            <person name="Hensen N."/>
            <person name="Bonometti L."/>
            <person name="Westerberg I."/>
            <person name="Brannstrom I.O."/>
            <person name="Guillou S."/>
            <person name="Cros-Aarteil S."/>
            <person name="Calhoun S."/>
            <person name="Kuo A."/>
            <person name="Mondo S."/>
            <person name="Pangilinan J."/>
            <person name="Riley R."/>
            <person name="LaButti K."/>
            <person name="Andreopoulos B."/>
            <person name="Lipzen A."/>
            <person name="Chen C."/>
            <person name="Yanf M."/>
            <person name="Daum C."/>
            <person name="Ng V."/>
            <person name="Clum A."/>
            <person name="Steindorff A."/>
            <person name="Ohm R."/>
            <person name="Martin F."/>
            <person name="Silar P."/>
            <person name="Natvig D."/>
            <person name="Lalanne C."/>
            <person name="Gautier V."/>
            <person name="Ament-velasquez S.L."/>
            <person name="Kruys A."/>
            <person name="Hutchinson M.I."/>
            <person name="Powell A.J."/>
            <person name="Barry K."/>
            <person name="Miller A.N."/>
            <person name="Grigoriev I.V."/>
            <person name="Debuchy R."/>
            <person name="Gladieux P."/>
            <person name="Thoren M.H."/>
            <person name="Johannesson H."/>
        </authorList>
    </citation>
    <scope>NUCLEOTIDE SEQUENCE</scope>
    <source>
        <strain evidence="1">CBS 232.78</strain>
    </source>
</reference>
<keyword evidence="2" id="KW-1185">Reference proteome</keyword>